<dbReference type="AlphaFoldDB" id="A0A8T2NY03"/>
<dbReference type="SUPFAM" id="SSF82895">
    <property type="entry name" value="TSP-1 type 1 repeat"/>
    <property type="match status" value="2"/>
</dbReference>
<dbReference type="InterPro" id="IPR051418">
    <property type="entry name" value="Spondin/Thrombospondin_T1"/>
</dbReference>
<dbReference type="GO" id="GO:0030036">
    <property type="term" value="P:actin cytoskeleton organization"/>
    <property type="evidence" value="ECO:0007669"/>
    <property type="project" value="TreeGrafter"/>
</dbReference>
<dbReference type="Proteomes" id="UP000824540">
    <property type="component" value="Unassembled WGS sequence"/>
</dbReference>
<dbReference type="FunFam" id="2.20.100.10:FF:000014">
    <property type="entry name" value="Thrombospondin type 1 domain containing 7A"/>
    <property type="match status" value="1"/>
</dbReference>
<gene>
    <name evidence="6" type="ORF">JZ751_009760</name>
</gene>
<dbReference type="EMBL" id="JAFBMS010000018">
    <property type="protein sequence ID" value="KAG9345215.1"/>
    <property type="molecule type" value="Genomic_DNA"/>
</dbReference>
<feature type="domain" description="Spondin-like TSP1" evidence="5">
    <location>
        <begin position="49"/>
        <end position="108"/>
    </location>
</feature>
<keyword evidence="7" id="KW-1185">Reference proteome</keyword>
<keyword evidence="1" id="KW-0732">Signal</keyword>
<dbReference type="Gene3D" id="2.20.100.10">
    <property type="entry name" value="Thrombospondin type-1 (TSP1) repeat"/>
    <property type="match status" value="2"/>
</dbReference>
<feature type="region of interest" description="Disordered" evidence="4">
    <location>
        <begin position="307"/>
        <end position="334"/>
    </location>
</feature>
<dbReference type="SMART" id="SM00209">
    <property type="entry name" value="TSP1"/>
    <property type="match status" value="2"/>
</dbReference>
<dbReference type="OrthoDB" id="5814848at2759"/>
<evidence type="ECO:0000256" key="1">
    <source>
        <dbReference type="ARBA" id="ARBA00022729"/>
    </source>
</evidence>
<evidence type="ECO:0000256" key="3">
    <source>
        <dbReference type="ARBA" id="ARBA00023180"/>
    </source>
</evidence>
<feature type="compositionally biased region" description="Pro residues" evidence="4">
    <location>
        <begin position="307"/>
        <end position="317"/>
    </location>
</feature>
<keyword evidence="3" id="KW-0325">Glycoprotein</keyword>
<dbReference type="PANTHER" id="PTHR11311">
    <property type="entry name" value="SPONDIN"/>
    <property type="match status" value="1"/>
</dbReference>
<dbReference type="PROSITE" id="PS50092">
    <property type="entry name" value="TSP1"/>
    <property type="match status" value="2"/>
</dbReference>
<protein>
    <recommendedName>
        <fullName evidence="5">Spondin-like TSP1 domain-containing protein</fullName>
    </recommendedName>
</protein>
<dbReference type="GO" id="GO:0005886">
    <property type="term" value="C:plasma membrane"/>
    <property type="evidence" value="ECO:0007669"/>
    <property type="project" value="TreeGrafter"/>
</dbReference>
<evidence type="ECO:0000313" key="6">
    <source>
        <dbReference type="EMBL" id="KAG9345215.1"/>
    </source>
</evidence>
<dbReference type="InterPro" id="IPR000884">
    <property type="entry name" value="TSP1_rpt"/>
</dbReference>
<feature type="region of interest" description="Disordered" evidence="4">
    <location>
        <begin position="263"/>
        <end position="285"/>
    </location>
</feature>
<dbReference type="InterPro" id="IPR036383">
    <property type="entry name" value="TSP1_rpt_sf"/>
</dbReference>
<keyword evidence="2" id="KW-1015">Disulfide bond</keyword>
<dbReference type="PANTHER" id="PTHR11311:SF8">
    <property type="entry name" value="THROMBOSPONDIN TYPE-1 DOMAIN-CONTAINING PROTEIN 7A"/>
    <property type="match status" value="1"/>
</dbReference>
<evidence type="ECO:0000256" key="2">
    <source>
        <dbReference type="ARBA" id="ARBA00023157"/>
    </source>
</evidence>
<organism evidence="6 7">
    <name type="scientific">Albula glossodonta</name>
    <name type="common">roundjaw bonefish</name>
    <dbReference type="NCBI Taxonomy" id="121402"/>
    <lineage>
        <taxon>Eukaryota</taxon>
        <taxon>Metazoa</taxon>
        <taxon>Chordata</taxon>
        <taxon>Craniata</taxon>
        <taxon>Vertebrata</taxon>
        <taxon>Euteleostomi</taxon>
        <taxon>Actinopterygii</taxon>
        <taxon>Neopterygii</taxon>
        <taxon>Teleostei</taxon>
        <taxon>Albuliformes</taxon>
        <taxon>Albulidae</taxon>
        <taxon>Albula</taxon>
    </lineage>
</organism>
<dbReference type="InterPro" id="IPR044004">
    <property type="entry name" value="TSP1_spondin_dom"/>
</dbReference>
<reference evidence="6" key="1">
    <citation type="thesis" date="2021" institute="BYU ScholarsArchive" country="Provo, UT, USA">
        <title>Applications of and Algorithms for Genome Assembly and Genomic Analyses with an Emphasis on Marine Teleosts.</title>
        <authorList>
            <person name="Pickett B.D."/>
        </authorList>
    </citation>
    <scope>NUCLEOTIDE SEQUENCE</scope>
    <source>
        <strain evidence="6">HI-2016</strain>
    </source>
</reference>
<dbReference type="FunFam" id="2.20.100.10:FF:000050">
    <property type="entry name" value="Thrombospondin type 1 domain containing 7B"/>
    <property type="match status" value="1"/>
</dbReference>
<sequence length="459" mass="49908">MRIEADELGVTLSFKSHWFLQGDSVDRQLCRDAIYPVPIACEVPCPKDCVLSPWTSWSLCSHTCSGKTTEGKQMRARSILAYNAGEGGLQCPNSTALQEVRNCNDHPCTVYHWQTGSWGQCIEDTTTAGSNTTAKGAGESSCSVGMQTRKVICVRVNVGQVPPKKPPQPPKQHETGSCGFKGIVGGLGDGERGLVPVLCMLTRDGLLAGAHRAAFKGPTDSEPNAVPQVACSTLSRAKILNTPTLYLHLLQLRDCDAGHLCHSSSDKKNGLPPPPSKHYAPPTTEHPWDGLELHSLVFLLLLHPSTPSPSHQPPLPPNSHMQRKHHERVPSMNPLVSSPYPLRIPRWCPESLRPDTVRPCLLPCKRDCIVTPFSDWTACPSTCQTGGNVKKKQSRNRIIIQLPANGGQDCPEVLYEEKDCESPSLEDPQVASVSVGAVVYSAGQPRGTRDMWTGSTDTR</sequence>
<name>A0A8T2NY03_9TELE</name>
<evidence type="ECO:0000259" key="5">
    <source>
        <dbReference type="Pfam" id="PF19028"/>
    </source>
</evidence>
<evidence type="ECO:0000256" key="4">
    <source>
        <dbReference type="SAM" id="MobiDB-lite"/>
    </source>
</evidence>
<dbReference type="Pfam" id="PF19028">
    <property type="entry name" value="TSP1_spondin"/>
    <property type="match status" value="2"/>
</dbReference>
<accession>A0A8T2NY03</accession>
<proteinExistence type="predicted"/>
<evidence type="ECO:0000313" key="7">
    <source>
        <dbReference type="Proteomes" id="UP000824540"/>
    </source>
</evidence>
<feature type="domain" description="Spondin-like TSP1" evidence="5">
    <location>
        <begin position="368"/>
        <end position="422"/>
    </location>
</feature>
<comment type="caution">
    <text evidence="6">The sequence shown here is derived from an EMBL/GenBank/DDBJ whole genome shotgun (WGS) entry which is preliminary data.</text>
</comment>